<feature type="transmembrane region" description="Helical" evidence="2">
    <location>
        <begin position="108"/>
        <end position="125"/>
    </location>
</feature>
<dbReference type="EMBL" id="BOON01000024">
    <property type="protein sequence ID" value="GII23023.1"/>
    <property type="molecule type" value="Genomic_DNA"/>
</dbReference>
<feature type="transmembrane region" description="Helical" evidence="2">
    <location>
        <begin position="145"/>
        <end position="164"/>
    </location>
</feature>
<evidence type="ECO:0000313" key="5">
    <source>
        <dbReference type="Proteomes" id="UP000599074"/>
    </source>
</evidence>
<feature type="domain" description="Acyltransferase 3" evidence="3">
    <location>
        <begin position="43"/>
        <end position="347"/>
    </location>
</feature>
<dbReference type="InterPro" id="IPR002656">
    <property type="entry name" value="Acyl_transf_3_dom"/>
</dbReference>
<evidence type="ECO:0000259" key="3">
    <source>
        <dbReference type="Pfam" id="PF01757"/>
    </source>
</evidence>
<name>A0A8J3TAF9_9ACTN</name>
<gene>
    <name evidence="4" type="ORF">Pme01_26200</name>
</gene>
<feature type="transmembrane region" description="Helical" evidence="2">
    <location>
        <begin position="64"/>
        <end position="87"/>
    </location>
</feature>
<feature type="transmembrane region" description="Helical" evidence="2">
    <location>
        <begin position="301"/>
        <end position="322"/>
    </location>
</feature>
<keyword evidence="5" id="KW-1185">Reference proteome</keyword>
<organism evidence="4 5">
    <name type="scientific">Planosporangium mesophilum</name>
    <dbReference type="NCBI Taxonomy" id="689768"/>
    <lineage>
        <taxon>Bacteria</taxon>
        <taxon>Bacillati</taxon>
        <taxon>Actinomycetota</taxon>
        <taxon>Actinomycetes</taxon>
        <taxon>Micromonosporales</taxon>
        <taxon>Micromonosporaceae</taxon>
        <taxon>Planosporangium</taxon>
    </lineage>
</organism>
<dbReference type="RefSeq" id="WP_168117590.1">
    <property type="nucleotide sequence ID" value="NZ_BOON01000024.1"/>
</dbReference>
<comment type="caution">
    <text evidence="4">The sequence shown here is derived from an EMBL/GenBank/DDBJ whole genome shotgun (WGS) entry which is preliminary data.</text>
</comment>
<feature type="region of interest" description="Disordered" evidence="1">
    <location>
        <begin position="1"/>
        <end position="37"/>
    </location>
</feature>
<accession>A0A8J3TAF9</accession>
<evidence type="ECO:0000256" key="1">
    <source>
        <dbReference type="SAM" id="MobiDB-lite"/>
    </source>
</evidence>
<evidence type="ECO:0000256" key="2">
    <source>
        <dbReference type="SAM" id="Phobius"/>
    </source>
</evidence>
<proteinExistence type="predicted"/>
<dbReference type="GO" id="GO:0016747">
    <property type="term" value="F:acyltransferase activity, transferring groups other than amino-acyl groups"/>
    <property type="evidence" value="ECO:0007669"/>
    <property type="project" value="InterPro"/>
</dbReference>
<dbReference type="AlphaFoldDB" id="A0A8J3TAF9"/>
<reference evidence="4" key="1">
    <citation type="submission" date="2021-01" db="EMBL/GenBank/DDBJ databases">
        <title>Whole genome shotgun sequence of Planosporangium mesophilum NBRC 109066.</title>
        <authorList>
            <person name="Komaki H."/>
            <person name="Tamura T."/>
        </authorList>
    </citation>
    <scope>NUCLEOTIDE SEQUENCE</scope>
    <source>
        <strain evidence="4">NBRC 109066</strain>
    </source>
</reference>
<dbReference type="Proteomes" id="UP000599074">
    <property type="component" value="Unassembled WGS sequence"/>
</dbReference>
<keyword evidence="2" id="KW-0472">Membrane</keyword>
<feature type="transmembrane region" description="Helical" evidence="2">
    <location>
        <begin position="229"/>
        <end position="248"/>
    </location>
</feature>
<evidence type="ECO:0000313" key="4">
    <source>
        <dbReference type="EMBL" id="GII23023.1"/>
    </source>
</evidence>
<sequence length="392" mass="41854">MSPSRDGGLISSGTSGTATLGVPDAPEPSRGEPSPARAPARSVYFDVLRVLAILRVVAYHSLGLAWLTIVFPAVGVMFALAGSLMAASLDRAGPVAVGRRLRRLLPPLWMLAAVCVPVMVVGGMRLDWSALLWLFPVDNPPANSWGAATLGMIWYLRQYLWFVLLSPLALVAFRRWPAITLAVPLALLVGLTLTGVKAPAPIADLALYGDCWLLGFAQHDGLLRRLRRSTLLLTVGGLATAGAAWFLTHPGGRGYDLNDIPLGNALWSTAFLLVLLGLAPTNGWRVRPRAAGLLAAFNSRVMTVYLWHQTAIGVVVLVAGRWRFDLTGVSGRLLLLSGVVTLVVVAVGCFGWVEDVAARRRPALLPDGLRRPVRRCAGPAPAMAEASYATRG</sequence>
<keyword evidence="2" id="KW-1133">Transmembrane helix</keyword>
<protein>
    <submittedName>
        <fullName evidence="4">Membrane protein</fullName>
    </submittedName>
</protein>
<keyword evidence="2" id="KW-0812">Transmembrane</keyword>
<feature type="transmembrane region" description="Helical" evidence="2">
    <location>
        <begin position="334"/>
        <end position="353"/>
    </location>
</feature>
<dbReference type="Pfam" id="PF01757">
    <property type="entry name" value="Acyl_transf_3"/>
    <property type="match status" value="1"/>
</dbReference>
<feature type="transmembrane region" description="Helical" evidence="2">
    <location>
        <begin position="260"/>
        <end position="280"/>
    </location>
</feature>